<dbReference type="InterPro" id="IPR050653">
    <property type="entry name" value="Prot_Inhib_GrowthFact_Antg"/>
</dbReference>
<name>A0AAW0TYX3_SCYPA</name>
<dbReference type="SUPFAM" id="SSF100895">
    <property type="entry name" value="Kazal-type serine protease inhibitors"/>
    <property type="match status" value="12"/>
</dbReference>
<comment type="caution">
    <text evidence="6">The sequence shown here is derived from an EMBL/GenBank/DDBJ whole genome shotgun (WGS) entry which is preliminary data.</text>
</comment>
<dbReference type="Proteomes" id="UP001487740">
    <property type="component" value="Unassembled WGS sequence"/>
</dbReference>
<dbReference type="Pfam" id="PF00050">
    <property type="entry name" value="Kazal_1"/>
    <property type="match status" value="2"/>
</dbReference>
<dbReference type="PANTHER" id="PTHR10913">
    <property type="entry name" value="FOLLISTATIN-RELATED"/>
    <property type="match status" value="1"/>
</dbReference>
<evidence type="ECO:0000256" key="1">
    <source>
        <dbReference type="ARBA" id="ARBA00022690"/>
    </source>
</evidence>
<dbReference type="PANTHER" id="PTHR10913:SF45">
    <property type="entry name" value="FOLLISTATIN, ISOFORM A-RELATED"/>
    <property type="match status" value="1"/>
</dbReference>
<feature type="domain" description="Kazal-like" evidence="5">
    <location>
        <begin position="364"/>
        <end position="408"/>
    </location>
</feature>
<feature type="domain" description="Kazal-like" evidence="5">
    <location>
        <begin position="649"/>
        <end position="706"/>
    </location>
</feature>
<dbReference type="GO" id="GO:0030154">
    <property type="term" value="P:cell differentiation"/>
    <property type="evidence" value="ECO:0007669"/>
    <property type="project" value="TreeGrafter"/>
</dbReference>
<reference evidence="6 7" key="1">
    <citation type="submission" date="2023-03" db="EMBL/GenBank/DDBJ databases">
        <title>High-quality genome of Scylla paramamosain provides insights in environmental adaptation.</title>
        <authorList>
            <person name="Zhang L."/>
        </authorList>
    </citation>
    <scope>NUCLEOTIDE SEQUENCE [LARGE SCALE GENOMIC DNA]</scope>
    <source>
        <strain evidence="6">LZ_2023a</strain>
        <tissue evidence="6">Muscle</tissue>
    </source>
</reference>
<evidence type="ECO:0000259" key="4">
    <source>
        <dbReference type="PROSITE" id="PS51233"/>
    </source>
</evidence>
<dbReference type="SMART" id="SM00216">
    <property type="entry name" value="VWD"/>
    <property type="match status" value="1"/>
</dbReference>
<dbReference type="Pfam" id="PF07648">
    <property type="entry name" value="Kazal_2"/>
    <property type="match status" value="10"/>
</dbReference>
<dbReference type="PROSITE" id="PS51465">
    <property type="entry name" value="KAZAL_2"/>
    <property type="match status" value="12"/>
</dbReference>
<protein>
    <submittedName>
        <fullName evidence="6">Uncharacterized protein</fullName>
    </submittedName>
</protein>
<dbReference type="CDD" id="cd00104">
    <property type="entry name" value="KAZAL_FS"/>
    <property type="match status" value="12"/>
</dbReference>
<feature type="domain" description="VWFD" evidence="4">
    <location>
        <begin position="786"/>
        <end position="977"/>
    </location>
</feature>
<accession>A0AAW0TYX3</accession>
<organism evidence="6 7">
    <name type="scientific">Scylla paramamosain</name>
    <name type="common">Mud crab</name>
    <dbReference type="NCBI Taxonomy" id="85552"/>
    <lineage>
        <taxon>Eukaryota</taxon>
        <taxon>Metazoa</taxon>
        <taxon>Ecdysozoa</taxon>
        <taxon>Arthropoda</taxon>
        <taxon>Crustacea</taxon>
        <taxon>Multicrustacea</taxon>
        <taxon>Malacostraca</taxon>
        <taxon>Eumalacostraca</taxon>
        <taxon>Eucarida</taxon>
        <taxon>Decapoda</taxon>
        <taxon>Pleocyemata</taxon>
        <taxon>Brachyura</taxon>
        <taxon>Eubrachyura</taxon>
        <taxon>Portunoidea</taxon>
        <taxon>Portunidae</taxon>
        <taxon>Portuninae</taxon>
        <taxon>Scylla</taxon>
    </lineage>
</organism>
<dbReference type="SMART" id="SM00280">
    <property type="entry name" value="KAZAL"/>
    <property type="match status" value="12"/>
</dbReference>
<feature type="domain" description="Kazal-like" evidence="5">
    <location>
        <begin position="460"/>
        <end position="497"/>
    </location>
</feature>
<dbReference type="EMBL" id="JARAKH010000022">
    <property type="protein sequence ID" value="KAK8392378.1"/>
    <property type="molecule type" value="Genomic_DNA"/>
</dbReference>
<feature type="domain" description="Kazal-like" evidence="5">
    <location>
        <begin position="210"/>
        <end position="257"/>
    </location>
</feature>
<feature type="domain" description="Kazal-like" evidence="5">
    <location>
        <begin position="409"/>
        <end position="459"/>
    </location>
</feature>
<sequence>MIIHQQNKFLESLDAKERVRDLAITEVSEDDDGLGTTDGEKIKTVLKAAGYAGPIRTDLTCWLRGGVAATVVQEIHQRQDVEMREAARVVALVVVFAAGVAAQQNDTRSAVPVPSCPWPCSDYHQPVCGNNGKTYANPCRLHEAAACENPCIKQMSVGPCEIPCPEVCIQVYQPVCGSDGRTYGNTCHLAIARCEDPCIEFMHNGECGGPCPRKCTKEYKPVCGSNSRTYHNLCALNSATVCDDPCISLRNEGPCVHNCGDPCQHPVSDELVCGTDGTTYLSQCHLEEAACNNPCLTVVHGGACGGGGGGGGGEPGCHSICPKYHDPVCGSNSKTYNNLCELNNAQRCESRCITLRAKGNCAHTCGDPCLFSDKGVCGTDGNTYPNQCVLEEAACHNPCLAVRHQGPCKDQECPRICTQDYNPVCGSNSKTYHNLCALNSASECDDPCITLRNEGPCEHTCGEPCPLLIDQQLAVCGSDGTTYSSRCHLEEAACHQPCLTVQHTGPCDSEGCHIVCPLHIDPVCGTDGKTYGNMCALSAAIRCNNDPCLTLRAVGPCQRKCGDPCPIFEHHASVCGSDGITYPSQCHLEEAACHNPCLVVEHQSQCDSQPCPRNCPLFFDLVCGTDGITYMNQCTLNNASLCLNNCIGLRGKGPCTRECGDPCPMPQLSDAVCSSDGTTYPSQCHLDEAACHNPCISTAHAGPCGSGSEKCCIEDMRTFPEINVKLSCHQGNLLAEATGQIPPNPSVCRFAGHGYDLGEQLEDLCFPMTCTAEGWVPVGPISDCCAHCLLYGDLHVFTFENELYHLHDSCNYSVAQIGSSFNPPVGVFTIPVPCKENQYPCFSSTTFKNDPLTVVTILHDDIYKINVNGVDFEVAENGVMVLENVGVNDHLPVLAWRGSCGIFLAGSSGITVLACPHRLDVWAAASLQNQLDGLCGNYDGHLANDFQSRGGTIYTTNPWPIAFPKSWRSAVSTVFCRDLGSQTNMEDPCTAVEKWQSVYRRTCTALLERYKPTTLMLEGLIYDMMPHIENCAIDVCLMHTGGVPHQELQDWLNILAINLNVTMSLGQRRAGKFRRGM</sequence>
<dbReference type="InterPro" id="IPR002350">
    <property type="entry name" value="Kazal_dom"/>
</dbReference>
<evidence type="ECO:0000256" key="3">
    <source>
        <dbReference type="ARBA" id="ARBA00023157"/>
    </source>
</evidence>
<feature type="domain" description="Kazal-like" evidence="5">
    <location>
        <begin position="258"/>
        <end position="306"/>
    </location>
</feature>
<dbReference type="Pfam" id="PF00094">
    <property type="entry name" value="VWD"/>
    <property type="match status" value="1"/>
</dbReference>
<dbReference type="Gene3D" id="3.30.60.30">
    <property type="match status" value="12"/>
</dbReference>
<feature type="domain" description="Kazal-like" evidence="5">
    <location>
        <begin position="161"/>
        <end position="209"/>
    </location>
</feature>
<evidence type="ECO:0000256" key="2">
    <source>
        <dbReference type="ARBA" id="ARBA00022900"/>
    </source>
</evidence>
<dbReference type="InterPro" id="IPR001846">
    <property type="entry name" value="VWF_type-D"/>
</dbReference>
<evidence type="ECO:0000313" key="7">
    <source>
        <dbReference type="Proteomes" id="UP001487740"/>
    </source>
</evidence>
<dbReference type="GO" id="GO:0005576">
    <property type="term" value="C:extracellular region"/>
    <property type="evidence" value="ECO:0007669"/>
    <property type="project" value="TreeGrafter"/>
</dbReference>
<evidence type="ECO:0000313" key="6">
    <source>
        <dbReference type="EMBL" id="KAK8392378.1"/>
    </source>
</evidence>
<keyword evidence="7" id="KW-1185">Reference proteome</keyword>
<feature type="domain" description="Kazal-like" evidence="5">
    <location>
        <begin position="311"/>
        <end position="363"/>
    </location>
</feature>
<dbReference type="AlphaFoldDB" id="A0AAW0TYX3"/>
<keyword evidence="2" id="KW-0722">Serine protease inhibitor</keyword>
<proteinExistence type="predicted"/>
<feature type="domain" description="Kazal-like" evidence="5">
    <location>
        <begin position="610"/>
        <end position="645"/>
    </location>
</feature>
<evidence type="ECO:0000259" key="5">
    <source>
        <dbReference type="PROSITE" id="PS51465"/>
    </source>
</evidence>
<dbReference type="PROSITE" id="PS51233">
    <property type="entry name" value="VWFD"/>
    <property type="match status" value="1"/>
</dbReference>
<feature type="domain" description="Kazal-like" evidence="5">
    <location>
        <begin position="110"/>
        <end position="160"/>
    </location>
</feature>
<gene>
    <name evidence="6" type="ORF">O3P69_014620</name>
</gene>
<feature type="domain" description="Kazal-like" evidence="5">
    <location>
        <begin position="501"/>
        <end position="559"/>
    </location>
</feature>
<keyword evidence="1" id="KW-0646">Protease inhibitor</keyword>
<dbReference type="InterPro" id="IPR036058">
    <property type="entry name" value="Kazal_dom_sf"/>
</dbReference>
<feature type="domain" description="Kazal-like" evidence="5">
    <location>
        <begin position="560"/>
        <end position="608"/>
    </location>
</feature>
<keyword evidence="3" id="KW-1015">Disulfide bond</keyword>